<dbReference type="InterPro" id="IPR001251">
    <property type="entry name" value="CRAL-TRIO_dom"/>
</dbReference>
<dbReference type="InterPro" id="IPR036273">
    <property type="entry name" value="CRAL/TRIO_N_dom_sf"/>
</dbReference>
<keyword evidence="3" id="KW-1185">Reference proteome</keyword>
<proteinExistence type="predicted"/>
<dbReference type="SUPFAM" id="SSF46938">
    <property type="entry name" value="CRAL/TRIO N-terminal domain"/>
    <property type="match status" value="1"/>
</dbReference>
<protein>
    <recommendedName>
        <fullName evidence="1">CRAL-TRIO domain-containing protein</fullName>
    </recommendedName>
</protein>
<dbReference type="Proteomes" id="UP001177003">
    <property type="component" value="Chromosome 0"/>
</dbReference>
<dbReference type="Gene3D" id="3.40.525.10">
    <property type="entry name" value="CRAL-TRIO lipid binding domain"/>
    <property type="match status" value="1"/>
</dbReference>
<feature type="domain" description="CRAL-TRIO" evidence="1">
    <location>
        <begin position="67"/>
        <end position="232"/>
    </location>
</feature>
<evidence type="ECO:0000259" key="1">
    <source>
        <dbReference type="PROSITE" id="PS50191"/>
    </source>
</evidence>
<dbReference type="CDD" id="cd00170">
    <property type="entry name" value="SEC14"/>
    <property type="match status" value="1"/>
</dbReference>
<dbReference type="InterPro" id="IPR036865">
    <property type="entry name" value="CRAL-TRIO_dom_sf"/>
</dbReference>
<dbReference type="SUPFAM" id="SSF52087">
    <property type="entry name" value="CRAL/TRIO domain"/>
    <property type="match status" value="1"/>
</dbReference>
<reference evidence="2" key="1">
    <citation type="submission" date="2023-04" db="EMBL/GenBank/DDBJ databases">
        <authorList>
            <person name="Vijverberg K."/>
            <person name="Xiong W."/>
            <person name="Schranz E."/>
        </authorList>
    </citation>
    <scope>NUCLEOTIDE SEQUENCE</scope>
</reference>
<organism evidence="2 3">
    <name type="scientific">Lactuca saligna</name>
    <name type="common">Willowleaf lettuce</name>
    <dbReference type="NCBI Taxonomy" id="75948"/>
    <lineage>
        <taxon>Eukaryota</taxon>
        <taxon>Viridiplantae</taxon>
        <taxon>Streptophyta</taxon>
        <taxon>Embryophyta</taxon>
        <taxon>Tracheophyta</taxon>
        <taxon>Spermatophyta</taxon>
        <taxon>Magnoliopsida</taxon>
        <taxon>eudicotyledons</taxon>
        <taxon>Gunneridae</taxon>
        <taxon>Pentapetalae</taxon>
        <taxon>asterids</taxon>
        <taxon>campanulids</taxon>
        <taxon>Asterales</taxon>
        <taxon>Asteraceae</taxon>
        <taxon>Cichorioideae</taxon>
        <taxon>Cichorieae</taxon>
        <taxon>Lactucinae</taxon>
        <taxon>Lactuca</taxon>
    </lineage>
</organism>
<name>A0AA35VEA7_LACSI</name>
<dbReference type="EMBL" id="OX465086">
    <property type="protein sequence ID" value="CAI9264565.1"/>
    <property type="molecule type" value="Genomic_DNA"/>
</dbReference>
<dbReference type="Pfam" id="PF00650">
    <property type="entry name" value="CRAL_TRIO"/>
    <property type="match status" value="1"/>
</dbReference>
<sequence length="243" mass="27873">MAKDQEVKLAQMKKIVEELGSSTEKYGDPTLERFLIARSMDPNKAAKMFVSWQKWRASFVPLGFIPDSEVLQQLESRKIFLQGLSKDGHPILILHASKHYPAKDKHQFKKFVVHLLDKGIASGIRGQEIGNEKIVAIIDMQQLTFKNVDAHGLISGFQFLQAYYPERLARLYILNMPRFFVSVWKMISHFLEKATLDKIMIVRNEDERKQFVIEVGKEALPEELGGEAKFVALQDVEAPRLEC</sequence>
<evidence type="ECO:0000313" key="2">
    <source>
        <dbReference type="EMBL" id="CAI9264565.1"/>
    </source>
</evidence>
<dbReference type="PANTHER" id="PTHR46277">
    <property type="entry name" value="OS03G0850700 PROTEIN"/>
    <property type="match status" value="1"/>
</dbReference>
<evidence type="ECO:0000313" key="3">
    <source>
        <dbReference type="Proteomes" id="UP001177003"/>
    </source>
</evidence>
<dbReference type="PANTHER" id="PTHR46277:SF20">
    <property type="entry name" value="CRAL-TRIO LIPID BINDING DOMAIN, CRAL_TRIO DOMAIN SUPERFAMILY"/>
    <property type="match status" value="1"/>
</dbReference>
<gene>
    <name evidence="2" type="ORF">LSALG_LOCUS5207</name>
</gene>
<dbReference type="PROSITE" id="PS50191">
    <property type="entry name" value="CRAL_TRIO"/>
    <property type="match status" value="1"/>
</dbReference>
<dbReference type="SMART" id="SM00516">
    <property type="entry name" value="SEC14"/>
    <property type="match status" value="1"/>
</dbReference>
<dbReference type="AlphaFoldDB" id="A0AA35VEA7"/>
<accession>A0AA35VEA7</accession>